<evidence type="ECO:0000313" key="3">
    <source>
        <dbReference type="Proteomes" id="UP001479933"/>
    </source>
</evidence>
<reference evidence="2 3" key="1">
    <citation type="journal article" date="2023" name="Virus Evol.">
        <title>Computational host range prediction-The good, the bad, and the ugly.</title>
        <authorList>
            <person name="Howell A.A."/>
            <person name="Versoza C.J."/>
            <person name="Pfeifer S.P."/>
        </authorList>
    </citation>
    <scope>NUCLEOTIDE SEQUENCE [LARGE SCALE GENOMIC DNA]</scope>
    <source>
        <strain evidence="2 3">1610/1b</strain>
    </source>
</reference>
<dbReference type="SUPFAM" id="SSF53681">
    <property type="entry name" value="Aspartate/glutamate racemase"/>
    <property type="match status" value="1"/>
</dbReference>
<evidence type="ECO:0000313" key="2">
    <source>
        <dbReference type="EMBL" id="WYY09654.1"/>
    </source>
</evidence>
<dbReference type="RefSeq" id="WP_084247663.1">
    <property type="nucleotide sequence ID" value="NZ_CP136137.1"/>
</dbReference>
<sequence length="92" mass="9888">MGRRLSRRTQRSGLLSEAPSKSSALEHGIVTDSTQAGFVAIIERLRAERGVQRVVLGCTELPLVLDDVSSPVPCLDPVEVHSRALVAAIVDQ</sequence>
<dbReference type="Gene3D" id="3.40.50.1860">
    <property type="match status" value="1"/>
</dbReference>
<dbReference type="InterPro" id="IPR033134">
    <property type="entry name" value="Asp/Glu_racemase_AS_2"/>
</dbReference>
<dbReference type="Pfam" id="PF01177">
    <property type="entry name" value="Asp_Glu_race"/>
    <property type="match status" value="1"/>
</dbReference>
<feature type="region of interest" description="Disordered" evidence="1">
    <location>
        <begin position="1"/>
        <end position="23"/>
    </location>
</feature>
<dbReference type="InterPro" id="IPR001920">
    <property type="entry name" value="Asp/Glu_race"/>
</dbReference>
<evidence type="ECO:0000256" key="1">
    <source>
        <dbReference type="SAM" id="MobiDB-lite"/>
    </source>
</evidence>
<dbReference type="Proteomes" id="UP001479933">
    <property type="component" value="Chromosome"/>
</dbReference>
<keyword evidence="3" id="KW-1185">Reference proteome</keyword>
<name>A0ABZ2UAR6_9ACTN</name>
<accession>A0ABZ2UAR6</accession>
<protein>
    <submittedName>
        <fullName evidence="2">Aspartate/glutamate racemase family protein</fullName>
    </submittedName>
</protein>
<dbReference type="PROSITE" id="PS00924">
    <property type="entry name" value="ASP_GLU_RACEMASE_2"/>
    <property type="match status" value="1"/>
</dbReference>
<dbReference type="InterPro" id="IPR015942">
    <property type="entry name" value="Asp/Glu/hydantoin_racemase"/>
</dbReference>
<feature type="compositionally biased region" description="Basic residues" evidence="1">
    <location>
        <begin position="1"/>
        <end position="10"/>
    </location>
</feature>
<dbReference type="EMBL" id="CP136137">
    <property type="protein sequence ID" value="WYY09654.1"/>
    <property type="molecule type" value="Genomic_DNA"/>
</dbReference>
<gene>
    <name evidence="2" type="ORF">RVF87_18065</name>
</gene>
<proteinExistence type="predicted"/>
<organism evidence="2 3">
    <name type="scientific">Gordonia hydrophobica</name>
    <dbReference type="NCBI Taxonomy" id="40516"/>
    <lineage>
        <taxon>Bacteria</taxon>
        <taxon>Bacillati</taxon>
        <taxon>Actinomycetota</taxon>
        <taxon>Actinomycetes</taxon>
        <taxon>Mycobacteriales</taxon>
        <taxon>Gordoniaceae</taxon>
        <taxon>Gordonia</taxon>
    </lineage>
</organism>